<accession>A0A4S2MRH6</accession>
<dbReference type="AlphaFoldDB" id="A0A4S2MRH6"/>
<name>A0A4S2MRH6_9PEZI</name>
<dbReference type="PANTHER" id="PTHR38846:SF1">
    <property type="entry name" value="C3H1-TYPE DOMAIN-CONTAINING PROTEIN"/>
    <property type="match status" value="1"/>
</dbReference>
<dbReference type="OrthoDB" id="6105938at2759"/>
<dbReference type="PANTHER" id="PTHR38846">
    <property type="entry name" value="C3H1-TYPE DOMAIN-CONTAINING PROTEIN"/>
    <property type="match status" value="1"/>
</dbReference>
<dbReference type="Proteomes" id="UP000298138">
    <property type="component" value="Unassembled WGS sequence"/>
</dbReference>
<evidence type="ECO:0000313" key="2">
    <source>
        <dbReference type="Proteomes" id="UP000298138"/>
    </source>
</evidence>
<dbReference type="STRING" id="341454.A0A4S2MRH6"/>
<dbReference type="InParanoid" id="A0A4S2MRH6"/>
<protein>
    <submittedName>
        <fullName evidence="1">Uncharacterized protein</fullName>
    </submittedName>
</protein>
<sequence>MPYCQQCPTREFPSLQILESHCHSTGHTLHPGPRPIPPSPLAGYCKECRTKYFSTLEGAQAHCKAKGHTPLLILPSPTPKIRKNAGSLILKPEVSSTGTGITYPPNIDPIHHFFTLYPTFTYNPLTSYWAEFHRLCAHLNWLSKSQPSKSALEKFRLPVTLAFNRDFGTNENDLDVWRRLFRSANLGKIPDDLEECKKVIANVHMNLIDLHETQRGVGEVTVYKYESQLREYTRLTGKVFPRSTKEQSEVLKWILREIWGVYRGVNKREPYLVKEEKKDLKMQD</sequence>
<evidence type="ECO:0000313" key="1">
    <source>
        <dbReference type="EMBL" id="TGZ77537.1"/>
    </source>
</evidence>
<proteinExistence type="predicted"/>
<gene>
    <name evidence="1" type="ORF">EX30DRAFT_311154</name>
</gene>
<reference evidence="1 2" key="1">
    <citation type="submission" date="2019-04" db="EMBL/GenBank/DDBJ databases">
        <title>Comparative genomics and transcriptomics to analyze fruiting body development in filamentous ascomycetes.</title>
        <authorList>
            <consortium name="DOE Joint Genome Institute"/>
            <person name="Lutkenhaus R."/>
            <person name="Traeger S."/>
            <person name="Breuer J."/>
            <person name="Kuo A."/>
            <person name="Lipzen A."/>
            <person name="Pangilinan J."/>
            <person name="Dilworth D."/>
            <person name="Sandor L."/>
            <person name="Poggeler S."/>
            <person name="Barry K."/>
            <person name="Grigoriev I.V."/>
            <person name="Nowrousian M."/>
        </authorList>
    </citation>
    <scope>NUCLEOTIDE SEQUENCE [LARGE SCALE GENOMIC DNA]</scope>
    <source>
        <strain evidence="1 2">CBS 389.68</strain>
    </source>
</reference>
<keyword evidence="2" id="KW-1185">Reference proteome</keyword>
<dbReference type="EMBL" id="ML220152">
    <property type="protein sequence ID" value="TGZ77537.1"/>
    <property type="molecule type" value="Genomic_DNA"/>
</dbReference>
<organism evidence="1 2">
    <name type="scientific">Ascodesmis nigricans</name>
    <dbReference type="NCBI Taxonomy" id="341454"/>
    <lineage>
        <taxon>Eukaryota</taxon>
        <taxon>Fungi</taxon>
        <taxon>Dikarya</taxon>
        <taxon>Ascomycota</taxon>
        <taxon>Pezizomycotina</taxon>
        <taxon>Pezizomycetes</taxon>
        <taxon>Pezizales</taxon>
        <taxon>Ascodesmidaceae</taxon>
        <taxon>Ascodesmis</taxon>
    </lineage>
</organism>